<evidence type="ECO:0000259" key="7">
    <source>
        <dbReference type="PROSITE" id="PS50011"/>
    </source>
</evidence>
<dbReference type="InterPro" id="IPR000719">
    <property type="entry name" value="Prot_kinase_dom"/>
</dbReference>
<evidence type="ECO:0000256" key="5">
    <source>
        <dbReference type="ARBA" id="ARBA00022840"/>
    </source>
</evidence>
<organism evidence="8 9">
    <name type="scientific">Tetrahymena thermophila (strain SB210)</name>
    <dbReference type="NCBI Taxonomy" id="312017"/>
    <lineage>
        <taxon>Eukaryota</taxon>
        <taxon>Sar</taxon>
        <taxon>Alveolata</taxon>
        <taxon>Ciliophora</taxon>
        <taxon>Intramacronucleata</taxon>
        <taxon>Oligohymenophorea</taxon>
        <taxon>Hymenostomatida</taxon>
        <taxon>Tetrahymenina</taxon>
        <taxon>Tetrahymenidae</taxon>
        <taxon>Tetrahymena</taxon>
    </lineage>
</organism>
<reference evidence="9" key="1">
    <citation type="journal article" date="2006" name="PLoS Biol.">
        <title>Macronuclear genome sequence of the ciliate Tetrahymena thermophila, a model eukaryote.</title>
        <authorList>
            <person name="Eisen J.A."/>
            <person name="Coyne R.S."/>
            <person name="Wu M."/>
            <person name="Wu D."/>
            <person name="Thiagarajan M."/>
            <person name="Wortman J.R."/>
            <person name="Badger J.H."/>
            <person name="Ren Q."/>
            <person name="Amedeo P."/>
            <person name="Jones K.M."/>
            <person name="Tallon L.J."/>
            <person name="Delcher A.L."/>
            <person name="Salzberg S.L."/>
            <person name="Silva J.C."/>
            <person name="Haas B.J."/>
            <person name="Majoros W.H."/>
            <person name="Farzad M."/>
            <person name="Carlton J.M."/>
            <person name="Smith R.K. Jr."/>
            <person name="Garg J."/>
            <person name="Pearlman R.E."/>
            <person name="Karrer K.M."/>
            <person name="Sun L."/>
            <person name="Manning G."/>
            <person name="Elde N.C."/>
            <person name="Turkewitz A.P."/>
            <person name="Asai D.J."/>
            <person name="Wilkes D.E."/>
            <person name="Wang Y."/>
            <person name="Cai H."/>
            <person name="Collins K."/>
            <person name="Stewart B.A."/>
            <person name="Lee S.R."/>
            <person name="Wilamowska K."/>
            <person name="Weinberg Z."/>
            <person name="Ruzzo W.L."/>
            <person name="Wloga D."/>
            <person name="Gaertig J."/>
            <person name="Frankel J."/>
            <person name="Tsao C.-C."/>
            <person name="Gorovsky M.A."/>
            <person name="Keeling P.J."/>
            <person name="Waller R.F."/>
            <person name="Patron N.J."/>
            <person name="Cherry J.M."/>
            <person name="Stover N.A."/>
            <person name="Krieger C.J."/>
            <person name="del Toro C."/>
            <person name="Ryder H.F."/>
            <person name="Williamson S.C."/>
            <person name="Barbeau R.A."/>
            <person name="Hamilton E.P."/>
            <person name="Orias E."/>
        </authorList>
    </citation>
    <scope>NUCLEOTIDE SEQUENCE [LARGE SCALE GENOMIC DNA]</scope>
    <source>
        <strain evidence="9">SB210</strain>
    </source>
</reference>
<dbReference type="KEGG" id="tet:TTHERM_00295230"/>
<keyword evidence="3 6" id="KW-0547">Nucleotide-binding</keyword>
<dbReference type="CDD" id="cd05123">
    <property type="entry name" value="STKc_AGC"/>
    <property type="match status" value="1"/>
</dbReference>
<dbReference type="InterPro" id="IPR017441">
    <property type="entry name" value="Protein_kinase_ATP_BS"/>
</dbReference>
<evidence type="ECO:0000256" key="6">
    <source>
        <dbReference type="PROSITE-ProRule" id="PRU10141"/>
    </source>
</evidence>
<sequence length="853" mass="98931">MSFLKISQTLYEEQRKKSGVLGLVEKKIYVQLSNKKLIQIVYDVNDENNLTCGWLLSEAIRKIHQHQDKYLDIIEDTSSIVALITDKQDISTDFYLSQFERPLKYVKDGQILKPYYADRSYKFDDGNRITLKHFDVLKKIGLGGFSEVYLARRKDNGQFVALKVIKKKTLIKKRRKLYVYNEKNTMIALKDNPFIVQFFFAFQTREKLIFVLEYCPGGELFYHLNQERRFKEEQAGILFAQILEGIEFLHSKNIIYRDLKPENILLDMNGYVKLADFGLSKVLKSKDQLNYTFCGSHEYMAPEMIQKKGHTFAVDYYSLGVLLYELVAGIPPFSSDNKTDLLEKALTKEVKFPPKQFSSQLQDFIKQLMIKDPTKRLGAKSGISEIRKHPWCKKINFDKIRSLKFDPPIIPRINMLNIDEGAVGENESLIQEGNAQYDNYLQQKLYRSSHKMQINSFTDFNRQNSFKNKFTIGEDSAQGNDEGKTHFIDNNGNFNSSFTYEQSFNNGYSTSCYNNNLSMNINPNHFSVDSLNNTQILNGKSGPFIQDQEFLDFSYYGYTSNDTKHSEDGELILHNNLNDNHEENKQAENEECQIVFFNNSNNIFASPNKNLLSSNLKSHNQNYVSNFSGKTNQFNNNLEGSNQEQFQLLSNQQHQNQSGCQQINRKLFDEANQNTLAFLSDNNQSLNTDRVSYERLQSLKTQNQQDSNKLEHEDIFYILYKQDALYNIQLNEINNLAHQQQQNQKVQSIYTGRQINSEKLLNDKNVQQNVAKLNQSFGPKTVLSKLQVNTSVDSFNHLQQFSKNLNQIDADQPLEIDDNGDDISILNEKNENDDSQLNHMQLNIKNIKKQLIF</sequence>
<feature type="binding site" evidence="6">
    <location>
        <position position="173"/>
    </location>
    <ligand>
        <name>ATP</name>
        <dbReference type="ChEBI" id="CHEBI:30616"/>
    </ligand>
</feature>
<dbReference type="InterPro" id="IPR045270">
    <property type="entry name" value="STKc_AGC"/>
</dbReference>
<dbReference type="InterPro" id="IPR008271">
    <property type="entry name" value="Ser/Thr_kinase_AS"/>
</dbReference>
<dbReference type="GO" id="GO:0004674">
    <property type="term" value="F:protein serine/threonine kinase activity"/>
    <property type="evidence" value="ECO:0007669"/>
    <property type="project" value="UniProtKB-KW"/>
</dbReference>
<dbReference type="STRING" id="312017.I7MID1"/>
<dbReference type="Gene3D" id="1.10.510.10">
    <property type="entry name" value="Transferase(Phosphotransferase) domain 1"/>
    <property type="match status" value="1"/>
</dbReference>
<dbReference type="Gene3D" id="3.30.200.20">
    <property type="entry name" value="Phosphorylase Kinase, domain 1"/>
    <property type="match status" value="1"/>
</dbReference>
<evidence type="ECO:0000313" key="8">
    <source>
        <dbReference type="EMBL" id="EAR92910.2"/>
    </source>
</evidence>
<dbReference type="InParanoid" id="I7MID1"/>
<evidence type="ECO:0000313" key="9">
    <source>
        <dbReference type="Proteomes" id="UP000009168"/>
    </source>
</evidence>
<gene>
    <name evidence="8" type="ORF">TTHERM_00295230</name>
</gene>
<keyword evidence="9" id="KW-1185">Reference proteome</keyword>
<dbReference type="OrthoDB" id="282752at2759"/>
<protein>
    <submittedName>
        <fullName evidence="8">Serine/Threonine kinase domain protein</fullName>
    </submittedName>
</protein>
<dbReference type="SMART" id="SM00220">
    <property type="entry name" value="S_TKc"/>
    <property type="match status" value="1"/>
</dbReference>
<dbReference type="eggNOG" id="KOG0616">
    <property type="taxonomic scope" value="Eukaryota"/>
</dbReference>
<dbReference type="FunFam" id="3.30.200.20:FF:000042">
    <property type="entry name" value="Aurora kinase A"/>
    <property type="match status" value="1"/>
</dbReference>
<evidence type="ECO:0000256" key="3">
    <source>
        <dbReference type="ARBA" id="ARBA00022741"/>
    </source>
</evidence>
<dbReference type="FunFam" id="1.10.510.10:FF:000465">
    <property type="entry name" value="Non-specific serine/threonine protein kinase"/>
    <property type="match status" value="1"/>
</dbReference>
<dbReference type="PROSITE" id="PS50011">
    <property type="entry name" value="PROTEIN_KINASE_DOM"/>
    <property type="match status" value="1"/>
</dbReference>
<feature type="domain" description="Protein kinase" evidence="7">
    <location>
        <begin position="134"/>
        <end position="392"/>
    </location>
</feature>
<name>I7MID1_TETTS</name>
<dbReference type="Pfam" id="PF00069">
    <property type="entry name" value="Pkinase"/>
    <property type="match status" value="1"/>
</dbReference>
<keyword evidence="2" id="KW-0808">Transferase</keyword>
<dbReference type="RefSeq" id="XP_001013155.2">
    <property type="nucleotide sequence ID" value="XM_001013155.2"/>
</dbReference>
<dbReference type="AlphaFoldDB" id="I7MID1"/>
<keyword evidence="1" id="KW-0723">Serine/threonine-protein kinase</keyword>
<dbReference type="EMBL" id="GG662740">
    <property type="protein sequence ID" value="EAR92910.2"/>
    <property type="molecule type" value="Genomic_DNA"/>
</dbReference>
<dbReference type="PROSITE" id="PS00107">
    <property type="entry name" value="PROTEIN_KINASE_ATP"/>
    <property type="match status" value="1"/>
</dbReference>
<dbReference type="Proteomes" id="UP000009168">
    <property type="component" value="Unassembled WGS sequence"/>
</dbReference>
<proteinExistence type="predicted"/>
<dbReference type="GeneID" id="7829463"/>
<dbReference type="GO" id="GO:0005524">
    <property type="term" value="F:ATP binding"/>
    <property type="evidence" value="ECO:0007669"/>
    <property type="project" value="UniProtKB-UniRule"/>
</dbReference>
<dbReference type="PANTHER" id="PTHR24353">
    <property type="entry name" value="CYCLIC NUCLEOTIDE-DEPENDENT PROTEIN KINASE"/>
    <property type="match status" value="1"/>
</dbReference>
<dbReference type="PROSITE" id="PS00108">
    <property type="entry name" value="PROTEIN_KINASE_ST"/>
    <property type="match status" value="1"/>
</dbReference>
<dbReference type="SUPFAM" id="SSF56112">
    <property type="entry name" value="Protein kinase-like (PK-like)"/>
    <property type="match status" value="1"/>
</dbReference>
<dbReference type="InterPro" id="IPR011009">
    <property type="entry name" value="Kinase-like_dom_sf"/>
</dbReference>
<keyword evidence="4 8" id="KW-0418">Kinase</keyword>
<evidence type="ECO:0000256" key="4">
    <source>
        <dbReference type="ARBA" id="ARBA00022777"/>
    </source>
</evidence>
<evidence type="ECO:0000256" key="1">
    <source>
        <dbReference type="ARBA" id="ARBA00022527"/>
    </source>
</evidence>
<accession>I7MID1</accession>
<keyword evidence="5 6" id="KW-0067">ATP-binding</keyword>
<evidence type="ECO:0000256" key="2">
    <source>
        <dbReference type="ARBA" id="ARBA00022679"/>
    </source>
</evidence>